<feature type="binding site" evidence="12">
    <location>
        <position position="210"/>
    </location>
    <ligand>
        <name>substrate</name>
    </ligand>
</feature>
<feature type="binding site" evidence="12">
    <location>
        <position position="243"/>
    </location>
    <ligand>
        <name>substrate</name>
    </ligand>
</feature>
<dbReference type="EC" id="3.1.3.11" evidence="4 12"/>
<keyword evidence="9 12" id="KW-0119">Carbohydrate metabolism</keyword>
<feature type="binding site" evidence="12">
    <location>
        <position position="279"/>
    </location>
    <ligand>
        <name>Mg(2+)</name>
        <dbReference type="ChEBI" id="CHEBI:18420"/>
        <label>2</label>
    </ligand>
</feature>
<protein>
    <recommendedName>
        <fullName evidence="10 12">Fructose-1,6-bisphosphatase class 1</fullName>
        <shortName evidence="12">FBPase class 1</shortName>
        <ecNumber evidence="4 12">3.1.3.11</ecNumber>
    </recommendedName>
    <alternativeName>
        <fullName evidence="11 12">D-fructose-1,6-bisphosphate 1-phosphohydrolase class 1</fullName>
    </alternativeName>
</protein>
<comment type="subunit">
    <text evidence="12">Homotetramer.</text>
</comment>
<feature type="binding site" evidence="12">
    <location>
        <position position="118"/>
    </location>
    <ligand>
        <name>Mg(2+)</name>
        <dbReference type="ChEBI" id="CHEBI:18420"/>
        <label>2</label>
    </ligand>
</feature>
<evidence type="ECO:0000256" key="10">
    <source>
        <dbReference type="ARBA" id="ARBA00072069"/>
    </source>
</evidence>
<evidence type="ECO:0000313" key="17">
    <source>
        <dbReference type="Proteomes" id="UP000251402"/>
    </source>
</evidence>
<feature type="binding site" evidence="12">
    <location>
        <begin position="118"/>
        <end position="121"/>
    </location>
    <ligand>
        <name>substrate</name>
    </ligand>
</feature>
<feature type="domain" description="Fructose-1-6-bisphosphatase class I N-terminal" evidence="14">
    <location>
        <begin position="5"/>
        <end position="196"/>
    </location>
</feature>
<evidence type="ECO:0000259" key="15">
    <source>
        <dbReference type="Pfam" id="PF18913"/>
    </source>
</evidence>
<evidence type="ECO:0000313" key="16">
    <source>
        <dbReference type="EMBL" id="QEM08899.1"/>
    </source>
</evidence>
<dbReference type="GO" id="GO:0006000">
    <property type="term" value="P:fructose metabolic process"/>
    <property type="evidence" value="ECO:0007669"/>
    <property type="project" value="TreeGrafter"/>
</dbReference>
<dbReference type="HAMAP" id="MF_01855">
    <property type="entry name" value="FBPase_class1"/>
    <property type="match status" value="1"/>
</dbReference>
<feature type="binding site" evidence="12">
    <location>
        <position position="117"/>
    </location>
    <ligand>
        <name>Mg(2+)</name>
        <dbReference type="ChEBI" id="CHEBI:18420"/>
        <label>1</label>
    </ligand>
</feature>
<comment type="similarity">
    <text evidence="3 12 13">Belongs to the FBPase class 1 family.</text>
</comment>
<evidence type="ECO:0000256" key="1">
    <source>
        <dbReference type="ARBA" id="ARBA00001273"/>
    </source>
</evidence>
<dbReference type="PANTHER" id="PTHR11556:SF35">
    <property type="entry name" value="SEDOHEPTULOSE-1,7-BISPHOSPHATASE, CHLOROPLASTIC"/>
    <property type="match status" value="1"/>
</dbReference>
<dbReference type="PRINTS" id="PR00115">
    <property type="entry name" value="F16BPHPHTASE"/>
</dbReference>
<keyword evidence="6 12" id="KW-0479">Metal-binding</keyword>
<keyword evidence="17" id="KW-1185">Reference proteome</keyword>
<evidence type="ECO:0000256" key="12">
    <source>
        <dbReference type="HAMAP-Rule" id="MF_01855"/>
    </source>
</evidence>
<feature type="binding site" evidence="12">
    <location>
        <position position="92"/>
    </location>
    <ligand>
        <name>Mg(2+)</name>
        <dbReference type="ChEBI" id="CHEBI:18420"/>
        <label>1</label>
    </ligand>
</feature>
<evidence type="ECO:0000256" key="4">
    <source>
        <dbReference type="ARBA" id="ARBA00013093"/>
    </source>
</evidence>
<evidence type="ECO:0000256" key="13">
    <source>
        <dbReference type="RuleBase" id="RU000508"/>
    </source>
</evidence>
<dbReference type="GO" id="GO:0005986">
    <property type="term" value="P:sucrose biosynthetic process"/>
    <property type="evidence" value="ECO:0007669"/>
    <property type="project" value="TreeGrafter"/>
</dbReference>
<dbReference type="AlphaFoldDB" id="A0A5C1HTP0"/>
<dbReference type="SUPFAM" id="SSF56655">
    <property type="entry name" value="Carbohydrate phosphatase"/>
    <property type="match status" value="1"/>
</dbReference>
<dbReference type="GO" id="GO:0030388">
    <property type="term" value="P:fructose 1,6-bisphosphate metabolic process"/>
    <property type="evidence" value="ECO:0007669"/>
    <property type="project" value="TreeGrafter"/>
</dbReference>
<dbReference type="Pfam" id="PF18913">
    <property type="entry name" value="FBPase_C"/>
    <property type="match status" value="1"/>
</dbReference>
<dbReference type="InterPro" id="IPR000146">
    <property type="entry name" value="FBPase_class-1"/>
</dbReference>
<evidence type="ECO:0000256" key="7">
    <source>
        <dbReference type="ARBA" id="ARBA00022801"/>
    </source>
</evidence>
<dbReference type="GO" id="GO:0042132">
    <property type="term" value="F:fructose 1,6-bisphosphate 1-phosphatase activity"/>
    <property type="evidence" value="ECO:0007669"/>
    <property type="project" value="UniProtKB-UniRule"/>
</dbReference>
<sequence length="347" mass="38469">MKRVITLGQFIIEKQADFPFAKGELSRLLRDIGIAAKIVNREISKAGLIDIIGETDSVNSHGERQKKMDVYANEQFISALRSGGECCVVASEENDEHILIESEISKHAKYIVAIDPLDGSSNIDVNVSVGTIFSIYRRKSVDGKATLQDVLQKGTEQVAAGYVIYGSSTMLVYTTGKGVNGFTLDPSIGEFCLSHPDIKMPKDGNLYSINEGYYTHFPLGVKKYIKYCQVEDEGTNRPYTSRYTGSMIADIHRNLIKGGIFLYPTTAQYPNGKLRLVYECNPMAFIVEQAGGLASTGYDRILDLDVNELHQRSAIFIGSENMIKRAEEFMLAFSPQQPSIAPHKKVI</sequence>
<reference evidence="16" key="1">
    <citation type="submission" date="2019-08" db="EMBL/GenBank/DDBJ databases">
        <title>Comparative genome analysis confer to the adaptation heavy metal polluted environment.</title>
        <authorList>
            <person name="Li Y."/>
        </authorList>
    </citation>
    <scope>NUCLEOTIDE SEQUENCE [LARGE SCALE GENOMIC DNA]</scope>
    <source>
        <strain evidence="16">P1</strain>
    </source>
</reference>
<name>A0A5C1HTP0_9SPHI</name>
<dbReference type="InterPro" id="IPR033391">
    <property type="entry name" value="FBPase_N"/>
</dbReference>
<dbReference type="InterPro" id="IPR044015">
    <property type="entry name" value="FBPase_C_dom"/>
</dbReference>
<dbReference type="PIRSF" id="PIRSF500210">
    <property type="entry name" value="FBPtase"/>
    <property type="match status" value="1"/>
</dbReference>
<dbReference type="GO" id="GO:0000287">
    <property type="term" value="F:magnesium ion binding"/>
    <property type="evidence" value="ECO:0007669"/>
    <property type="project" value="UniProtKB-UniRule"/>
</dbReference>
<comment type="pathway">
    <text evidence="2">Carbohydrate biosynthesis; Calvin cycle.</text>
</comment>
<keyword evidence="8 12" id="KW-0460">Magnesium</keyword>
<comment type="cofactor">
    <cofactor evidence="12">
        <name>Mg(2+)</name>
        <dbReference type="ChEBI" id="CHEBI:18420"/>
    </cofactor>
    <text evidence="12">Binds 2 magnesium ions per subunit.</text>
</comment>
<proteinExistence type="inferred from homology"/>
<feature type="binding site" evidence="12">
    <location>
        <position position="115"/>
    </location>
    <ligand>
        <name>Mg(2+)</name>
        <dbReference type="ChEBI" id="CHEBI:18420"/>
        <label>2</label>
    </ligand>
</feature>
<dbReference type="NCBIfam" id="NF006778">
    <property type="entry name" value="PRK09293.1-1"/>
    <property type="match status" value="1"/>
</dbReference>
<dbReference type="Proteomes" id="UP000251402">
    <property type="component" value="Chromosome"/>
</dbReference>
<evidence type="ECO:0000256" key="11">
    <source>
        <dbReference type="ARBA" id="ARBA00081210"/>
    </source>
</evidence>
<evidence type="ECO:0000256" key="9">
    <source>
        <dbReference type="ARBA" id="ARBA00023277"/>
    </source>
</evidence>
<dbReference type="GO" id="GO:0005829">
    <property type="term" value="C:cytosol"/>
    <property type="evidence" value="ECO:0007669"/>
    <property type="project" value="TreeGrafter"/>
</dbReference>
<keyword evidence="5 12" id="KW-0963">Cytoplasm</keyword>
<evidence type="ECO:0000259" key="14">
    <source>
        <dbReference type="Pfam" id="PF00316"/>
    </source>
</evidence>
<feature type="binding site" evidence="12">
    <location>
        <position position="115"/>
    </location>
    <ligand>
        <name>Mg(2+)</name>
        <dbReference type="ChEBI" id="CHEBI:18420"/>
        <label>1</label>
    </ligand>
</feature>
<dbReference type="KEGG" id="mrub:DEO27_002325"/>
<accession>A0A5C1HTP0</accession>
<evidence type="ECO:0000256" key="8">
    <source>
        <dbReference type="ARBA" id="ARBA00022842"/>
    </source>
</evidence>
<dbReference type="FunFam" id="3.30.540.10:FF:000002">
    <property type="entry name" value="Fructose-1,6-bisphosphatase class 1"/>
    <property type="match status" value="1"/>
</dbReference>
<evidence type="ECO:0000256" key="3">
    <source>
        <dbReference type="ARBA" id="ARBA00010941"/>
    </source>
</evidence>
<dbReference type="OrthoDB" id="9806756at2"/>
<organism evidence="16 17">
    <name type="scientific">Mucilaginibacter rubeus</name>
    <dbReference type="NCBI Taxonomy" id="2027860"/>
    <lineage>
        <taxon>Bacteria</taxon>
        <taxon>Pseudomonadati</taxon>
        <taxon>Bacteroidota</taxon>
        <taxon>Sphingobacteriia</taxon>
        <taxon>Sphingobacteriales</taxon>
        <taxon>Sphingobacteriaceae</taxon>
        <taxon>Mucilaginibacter</taxon>
    </lineage>
</organism>
<evidence type="ECO:0000256" key="5">
    <source>
        <dbReference type="ARBA" id="ARBA00022490"/>
    </source>
</evidence>
<keyword evidence="7 12" id="KW-0378">Hydrolase</keyword>
<comment type="subcellular location">
    <subcellularLocation>
        <location evidence="12">Cytoplasm</location>
    </subcellularLocation>
</comment>
<evidence type="ECO:0000256" key="2">
    <source>
        <dbReference type="ARBA" id="ARBA00005215"/>
    </source>
</evidence>
<comment type="catalytic activity">
    <reaction evidence="1 12">
        <text>beta-D-fructose 1,6-bisphosphate + H2O = beta-D-fructose 6-phosphate + phosphate</text>
        <dbReference type="Rhea" id="RHEA:11064"/>
        <dbReference type="ChEBI" id="CHEBI:15377"/>
        <dbReference type="ChEBI" id="CHEBI:32966"/>
        <dbReference type="ChEBI" id="CHEBI:43474"/>
        <dbReference type="ChEBI" id="CHEBI:57634"/>
        <dbReference type="EC" id="3.1.3.11"/>
    </reaction>
</comment>
<comment type="caution">
    <text evidence="12">Lacks conserved residue(s) required for the propagation of feature annotation.</text>
</comment>
<dbReference type="GO" id="GO:0006094">
    <property type="term" value="P:gluconeogenesis"/>
    <property type="evidence" value="ECO:0007669"/>
    <property type="project" value="UniProtKB-UniRule"/>
</dbReference>
<dbReference type="EMBL" id="CP043450">
    <property type="protein sequence ID" value="QEM08899.1"/>
    <property type="molecule type" value="Genomic_DNA"/>
</dbReference>
<dbReference type="CDD" id="cd00354">
    <property type="entry name" value="FBPase"/>
    <property type="match status" value="1"/>
</dbReference>
<dbReference type="PIRSF" id="PIRSF000904">
    <property type="entry name" value="FBPtase_SBPase"/>
    <property type="match status" value="1"/>
</dbReference>
<dbReference type="Gene3D" id="3.40.190.80">
    <property type="match status" value="1"/>
</dbReference>
<dbReference type="InterPro" id="IPR028343">
    <property type="entry name" value="FBPtase"/>
</dbReference>
<feature type="binding site" evidence="12">
    <location>
        <position position="273"/>
    </location>
    <ligand>
        <name>substrate</name>
    </ligand>
</feature>
<dbReference type="Gene3D" id="3.30.540.10">
    <property type="entry name" value="Fructose-1,6-Bisphosphatase, subunit A, domain 1"/>
    <property type="match status" value="1"/>
</dbReference>
<dbReference type="PROSITE" id="PS00124">
    <property type="entry name" value="FBPASE"/>
    <property type="match status" value="1"/>
</dbReference>
<dbReference type="InterPro" id="IPR020548">
    <property type="entry name" value="Fructose_bisphosphatase_AS"/>
</dbReference>
<dbReference type="GO" id="GO:0006002">
    <property type="term" value="P:fructose 6-phosphate metabolic process"/>
    <property type="evidence" value="ECO:0007669"/>
    <property type="project" value="TreeGrafter"/>
</dbReference>
<dbReference type="PANTHER" id="PTHR11556">
    <property type="entry name" value="FRUCTOSE-1,6-BISPHOSPHATASE-RELATED"/>
    <property type="match status" value="1"/>
</dbReference>
<dbReference type="FunFam" id="3.40.190.80:FF:000001">
    <property type="entry name" value="Fructose-1,6-bisphosphatase class 1"/>
    <property type="match status" value="1"/>
</dbReference>
<gene>
    <name evidence="12" type="primary">fbp</name>
    <name evidence="16" type="ORF">DEO27_002325</name>
</gene>
<dbReference type="RefSeq" id="WP_112569339.1">
    <property type="nucleotide sequence ID" value="NZ_CP043450.1"/>
</dbReference>
<dbReference type="Pfam" id="PF00316">
    <property type="entry name" value="FBPase"/>
    <property type="match status" value="1"/>
</dbReference>
<evidence type="ECO:0000256" key="6">
    <source>
        <dbReference type="ARBA" id="ARBA00022723"/>
    </source>
</evidence>
<feature type="domain" description="Fructose-1-6-bisphosphatase class 1 C-terminal" evidence="15">
    <location>
        <begin position="200"/>
        <end position="330"/>
    </location>
</feature>